<dbReference type="PROSITE" id="PS51704">
    <property type="entry name" value="GP_PDE"/>
    <property type="match status" value="1"/>
</dbReference>
<dbReference type="GO" id="GO:0006629">
    <property type="term" value="P:lipid metabolic process"/>
    <property type="evidence" value="ECO:0007669"/>
    <property type="project" value="InterPro"/>
</dbReference>
<dbReference type="Proteomes" id="UP000199437">
    <property type="component" value="Unassembled WGS sequence"/>
</dbReference>
<dbReference type="InterPro" id="IPR026444">
    <property type="entry name" value="Secre_tail"/>
</dbReference>
<dbReference type="STRING" id="1267423.SAMN05216290_2339"/>
<dbReference type="Pfam" id="PF03009">
    <property type="entry name" value="GDPD"/>
    <property type="match status" value="1"/>
</dbReference>
<feature type="signal peptide" evidence="1">
    <location>
        <begin position="1"/>
        <end position="22"/>
    </location>
</feature>
<accession>A0A1I0QH24</accession>
<dbReference type="PANTHER" id="PTHR46211">
    <property type="entry name" value="GLYCEROPHOSPHORYL DIESTER PHOSPHODIESTERASE"/>
    <property type="match status" value="1"/>
</dbReference>
<gene>
    <name evidence="3" type="ORF">SAMN05216290_2339</name>
</gene>
<evidence type="ECO:0000313" key="3">
    <source>
        <dbReference type="EMBL" id="SEW26422.1"/>
    </source>
</evidence>
<dbReference type="Gene3D" id="3.20.20.190">
    <property type="entry name" value="Phosphatidylinositol (PI) phosphodiesterase"/>
    <property type="match status" value="1"/>
</dbReference>
<reference evidence="4" key="1">
    <citation type="submission" date="2016-10" db="EMBL/GenBank/DDBJ databases">
        <authorList>
            <person name="Varghese N."/>
            <person name="Submissions S."/>
        </authorList>
    </citation>
    <scope>NUCLEOTIDE SEQUENCE [LARGE SCALE GENOMIC DNA]</scope>
    <source>
        <strain evidence="4">CGMCC 1.12402</strain>
    </source>
</reference>
<feature type="chain" id="PRO_5011692490" evidence="1">
    <location>
        <begin position="23"/>
        <end position="868"/>
    </location>
</feature>
<sequence length="868" mass="98072">MKFTGILTMSLIGLICLNQLNAQTRTFVFERQLDVSQALSLSNRDSNEFGIFGDAKSGNIKVTMFNKPDYSQGNVSAGLIYGTELVHLNGQSTMTNWEVDNEAPFYCGGFWGIPWFCGGTSYTIWSNQWYPKVIPRYAQRGAQLQEFVTWRASKLDVKIVVEFFNEALPVDIQKIKLPGVQTLQLNDFIEFNGDYSGLFNSNHDITVASHRGYWEEAGVVQNSINAIDAAANITGMDWIELDIRSTKDKHPILFHDDQPQKILRDISSTYPTSSVYDLTWNEIKNYYLYDRFNQQSSEKLLDLNGAFTHIANENITLPINMDIGIPAQVPQGSGKVNGQPFFDAVFLKAIGLAIEKNILDRIVFKGKYAYDDPIWRRVDSVLVHHSVRQGEKLISPKIAYTPKLGEEIPSLTTYFYDWMAVKDGVKSVPGISVEGIEIRLKNEPNGDSVKSFLLMAISTAQSHGLKVGVFSEAPSTCEGYWTKGAKERYINFDEEKRNNFEWLIGKGYDYIITDFPKNLIEFRDRNSGSTVPTSFPNYTPIANGLDKSSLENGFSVNFKAIPANIKNKVLVELMGLDKTVYWRLGANSEGNLYVTRFVENGTEDYYWNTTFWEPEHTPFNHLTSEVYFNIVQESGQMRLHVATPDGKFDCMYSDYGLEDYVLNHIASNPDLNFVYNSAVMSHLTWQGNALCRTDAFKKAMDDYFDPDPTPEDAFSLLNHTNPFLNVSDFPNDSTTNKSDRDRLGGCTYYQDMLGFGSGGSSQNYETMALVNKKQEPDLTTYDIYPNPSSGIVNVQLESGFEEGLYEFSLFDLQGQLVSSKRIKSRGGEIIEWDFNSEGEQLPNGVYLLKIIGMGRVYSQKLIIDCGCE</sequence>
<dbReference type="InterPro" id="IPR017946">
    <property type="entry name" value="PLC-like_Pdiesterase_TIM-brl"/>
</dbReference>
<dbReference type="GeneID" id="99987041"/>
<dbReference type="OrthoDB" id="920124at2"/>
<evidence type="ECO:0000313" key="4">
    <source>
        <dbReference type="Proteomes" id="UP000199437"/>
    </source>
</evidence>
<dbReference type="Pfam" id="PF18962">
    <property type="entry name" value="Por_Secre_tail"/>
    <property type="match status" value="1"/>
</dbReference>
<proteinExistence type="predicted"/>
<dbReference type="RefSeq" id="WP_090258761.1">
    <property type="nucleotide sequence ID" value="NZ_FOIR01000002.1"/>
</dbReference>
<dbReference type="NCBIfam" id="TIGR04183">
    <property type="entry name" value="Por_Secre_tail"/>
    <property type="match status" value="1"/>
</dbReference>
<dbReference type="GO" id="GO:0008081">
    <property type="term" value="F:phosphoric diester hydrolase activity"/>
    <property type="evidence" value="ECO:0007669"/>
    <property type="project" value="InterPro"/>
</dbReference>
<name>A0A1I0QH24_9BACT</name>
<dbReference type="InterPro" id="IPR030395">
    <property type="entry name" value="GP_PDE_dom"/>
</dbReference>
<dbReference type="EMBL" id="FOIR01000002">
    <property type="protein sequence ID" value="SEW26422.1"/>
    <property type="molecule type" value="Genomic_DNA"/>
</dbReference>
<dbReference type="SUPFAM" id="SSF51695">
    <property type="entry name" value="PLC-like phosphodiesterases"/>
    <property type="match status" value="1"/>
</dbReference>
<keyword evidence="1" id="KW-0732">Signal</keyword>
<dbReference type="PANTHER" id="PTHR46211:SF1">
    <property type="entry name" value="GLYCEROPHOSPHODIESTER PHOSPHODIESTERASE, CYTOPLASMIC"/>
    <property type="match status" value="1"/>
</dbReference>
<evidence type="ECO:0000256" key="1">
    <source>
        <dbReference type="SAM" id="SignalP"/>
    </source>
</evidence>
<evidence type="ECO:0000259" key="2">
    <source>
        <dbReference type="PROSITE" id="PS51704"/>
    </source>
</evidence>
<dbReference type="AlphaFoldDB" id="A0A1I0QH24"/>
<feature type="domain" description="GP-PDE" evidence="2">
    <location>
        <begin position="205"/>
        <end position="481"/>
    </location>
</feature>
<keyword evidence="4" id="KW-1185">Reference proteome</keyword>
<protein>
    <submittedName>
        <fullName evidence="3">Por secretion system C-terminal sorting domain-containing protein</fullName>
    </submittedName>
</protein>
<organism evidence="3 4">
    <name type="scientific">Roseivirga pacifica</name>
    <dbReference type="NCBI Taxonomy" id="1267423"/>
    <lineage>
        <taxon>Bacteria</taxon>
        <taxon>Pseudomonadati</taxon>
        <taxon>Bacteroidota</taxon>
        <taxon>Cytophagia</taxon>
        <taxon>Cytophagales</taxon>
        <taxon>Roseivirgaceae</taxon>
        <taxon>Roseivirga</taxon>
    </lineage>
</organism>